<dbReference type="EMBL" id="JASJEX010000003">
    <property type="protein sequence ID" value="MDJ1129894.1"/>
    <property type="molecule type" value="Genomic_DNA"/>
</dbReference>
<feature type="transmembrane region" description="Helical" evidence="1">
    <location>
        <begin position="90"/>
        <end position="107"/>
    </location>
</feature>
<accession>A0ABT6ZM74</accession>
<organism evidence="2 3">
    <name type="scientific">Kribbibacterium absianum</name>
    <dbReference type="NCBI Taxonomy" id="3044210"/>
    <lineage>
        <taxon>Bacteria</taxon>
        <taxon>Bacillati</taxon>
        <taxon>Actinomycetota</taxon>
        <taxon>Coriobacteriia</taxon>
        <taxon>Coriobacteriales</taxon>
        <taxon>Kribbibacteriaceae</taxon>
        <taxon>Kribbibacterium</taxon>
    </lineage>
</organism>
<comment type="caution">
    <text evidence="2">The sequence shown here is derived from an EMBL/GenBank/DDBJ whole genome shotgun (WGS) entry which is preliminary data.</text>
</comment>
<keyword evidence="1" id="KW-0812">Transmembrane</keyword>
<gene>
    <name evidence="2" type="ORF">QJ043_07370</name>
</gene>
<dbReference type="Pfam" id="PF05437">
    <property type="entry name" value="AzlD"/>
    <property type="match status" value="1"/>
</dbReference>
<keyword evidence="1" id="KW-0472">Membrane</keyword>
<dbReference type="RefSeq" id="WP_283713014.1">
    <property type="nucleotide sequence ID" value="NZ_JASJEW010000002.1"/>
</dbReference>
<evidence type="ECO:0000256" key="1">
    <source>
        <dbReference type="SAM" id="Phobius"/>
    </source>
</evidence>
<dbReference type="Proteomes" id="UP001431693">
    <property type="component" value="Unassembled WGS sequence"/>
</dbReference>
<evidence type="ECO:0000313" key="2">
    <source>
        <dbReference type="EMBL" id="MDJ1129894.1"/>
    </source>
</evidence>
<protein>
    <submittedName>
        <fullName evidence="2">AzlD domain-containing protein</fullName>
    </submittedName>
</protein>
<sequence>MTQQEFWIVYLCCLATMLVCRCVPIFVLKGRELPPRVSQALSLIPPAAFAALVANDLFQPGLWAESPTRALVPLAASCLVCGVAVKTKSLALCAVAGVVAYALLGLLPF</sequence>
<keyword evidence="3" id="KW-1185">Reference proteome</keyword>
<name>A0ABT6ZM74_9ACTN</name>
<keyword evidence="1" id="KW-1133">Transmembrane helix</keyword>
<proteinExistence type="predicted"/>
<reference evidence="2" key="1">
    <citation type="submission" date="2023-05" db="EMBL/GenBank/DDBJ databases">
        <title>[olsenella] sp. nov., isolated from a pig farm feces dump.</title>
        <authorList>
            <person name="Chang Y.-H."/>
        </authorList>
    </citation>
    <scope>NUCLEOTIDE SEQUENCE</scope>
    <source>
        <strain evidence="2">YH-ols2217</strain>
    </source>
</reference>
<feature type="transmembrane region" description="Helical" evidence="1">
    <location>
        <begin position="6"/>
        <end position="28"/>
    </location>
</feature>
<dbReference type="InterPro" id="IPR008407">
    <property type="entry name" value="Brnchd-chn_aa_trnsp_AzlD"/>
</dbReference>
<evidence type="ECO:0000313" key="3">
    <source>
        <dbReference type="Proteomes" id="UP001431693"/>
    </source>
</evidence>